<evidence type="ECO:0000313" key="1">
    <source>
        <dbReference type="EMBL" id="SMF96967.1"/>
    </source>
</evidence>
<proteinExistence type="predicted"/>
<protein>
    <submittedName>
        <fullName evidence="1">Uncharacterized protein</fullName>
    </submittedName>
</protein>
<sequence length="133" mass="14328">MLSAKRVEMDCLNDVLLLKGLTEGNSKMRKYLLNSPVLTDFGLWRFEGPLSLDQARAWAGPEVVSAIGHAATAALLGELLGHPVEARRVQVALAPGDQALVFRLLGRLPEGAALDHAALARLPWQLGLLSRLA</sequence>
<dbReference type="Gene3D" id="3.40.50.11170">
    <property type="entry name" value="Uncharacterised protein PF08960, DUF1874"/>
    <property type="match status" value="1"/>
</dbReference>
<dbReference type="InterPro" id="IPR015055">
    <property type="entry name" value="STIV_B116-like"/>
</dbReference>
<accession>A0A1Y6D2T3</accession>
<organism evidence="1 2">
    <name type="scientific">Methylomagnum ishizawai</name>
    <dbReference type="NCBI Taxonomy" id="1760988"/>
    <lineage>
        <taxon>Bacteria</taxon>
        <taxon>Pseudomonadati</taxon>
        <taxon>Pseudomonadota</taxon>
        <taxon>Gammaproteobacteria</taxon>
        <taxon>Methylococcales</taxon>
        <taxon>Methylococcaceae</taxon>
        <taxon>Methylomagnum</taxon>
    </lineage>
</organism>
<dbReference type="AlphaFoldDB" id="A0A1Y6D2T3"/>
<gene>
    <name evidence="1" type="ORF">SAMN02949497_4381</name>
</gene>
<dbReference type="Pfam" id="PF08960">
    <property type="entry name" value="STIV_B116-like"/>
    <property type="match status" value="1"/>
</dbReference>
<dbReference type="InterPro" id="IPR037236">
    <property type="entry name" value="STIV_B116-like_sf"/>
</dbReference>
<dbReference type="Proteomes" id="UP000192923">
    <property type="component" value="Unassembled WGS sequence"/>
</dbReference>
<evidence type="ECO:0000313" key="2">
    <source>
        <dbReference type="Proteomes" id="UP000192923"/>
    </source>
</evidence>
<dbReference type="SUPFAM" id="SSF143602">
    <property type="entry name" value="STIV B116-like"/>
    <property type="match status" value="1"/>
</dbReference>
<dbReference type="STRING" id="1760988.SAMN02949497_4381"/>
<keyword evidence="2" id="KW-1185">Reference proteome</keyword>
<dbReference type="EMBL" id="FXAM01000001">
    <property type="protein sequence ID" value="SMF96967.1"/>
    <property type="molecule type" value="Genomic_DNA"/>
</dbReference>
<reference evidence="1 2" key="1">
    <citation type="submission" date="2016-12" db="EMBL/GenBank/DDBJ databases">
        <authorList>
            <person name="Song W.-J."/>
            <person name="Kurnit D.M."/>
        </authorList>
    </citation>
    <scope>NUCLEOTIDE SEQUENCE [LARGE SCALE GENOMIC DNA]</scope>
    <source>
        <strain evidence="1 2">175</strain>
    </source>
</reference>
<name>A0A1Y6D2T3_9GAMM</name>